<accession>A0A438DWX0</accession>
<proteinExistence type="predicted"/>
<dbReference type="Proteomes" id="UP000288805">
    <property type="component" value="Unassembled WGS sequence"/>
</dbReference>
<dbReference type="AlphaFoldDB" id="A0A438DWX0"/>
<dbReference type="PANTHER" id="PTHR34427:SF5">
    <property type="entry name" value="DUF4283 DOMAIN-CONTAINING PROTEIN"/>
    <property type="match status" value="1"/>
</dbReference>
<evidence type="ECO:0000313" key="3">
    <source>
        <dbReference type="EMBL" id="RVW39887.1"/>
    </source>
</evidence>
<reference evidence="3 4" key="1">
    <citation type="journal article" date="2018" name="PLoS Genet.">
        <title>Population sequencing reveals clonal diversity and ancestral inbreeding in the grapevine cultivar Chardonnay.</title>
        <authorList>
            <person name="Roach M.J."/>
            <person name="Johnson D.L."/>
            <person name="Bohlmann J."/>
            <person name="van Vuuren H.J."/>
            <person name="Jones S.J."/>
            <person name="Pretorius I.S."/>
            <person name="Schmidt S.A."/>
            <person name="Borneman A.R."/>
        </authorList>
    </citation>
    <scope>NUCLEOTIDE SEQUENCE [LARGE SCALE GENOMIC DNA]</scope>
    <source>
        <strain evidence="4">cv. Chardonnay</strain>
        <tissue evidence="3">Leaf</tissue>
    </source>
</reference>
<evidence type="ECO:0000259" key="2">
    <source>
        <dbReference type="Pfam" id="PF14111"/>
    </source>
</evidence>
<sequence length="578" mass="63245">MGKEESNANTSENESGSYAEVVKGKKGVSVDSMRVHLGEKEIMYREEQLGRCLVGCFGGSPESIPSLPSLKRWAYEVWLLKGELRISRLGGALVLFKFQNKWEADMVLLRASSRFKDREFLLQRWGMAVGCTWKESHAKEVWVRVVGLPLHLWSREVFKRIGDCCGGFVAVDEETTLFSQLQWAQILVKDSGMKWPGLMQVEAGNSRWELCLWWEATPRVLQAGSCSWMQTRSEWEVRDEVGGASRAESGVQEPQAIFQKREAEVKVACGSEIRKADREWGRQTDDPAVGCSGNGPGPKAGRGALLKGAGGPLTKEDAGWAEGPSSLCPKLSGWTKGREEPIGLLKPEAHLVLLREPIPSRASPETVRSLAELEQDPLVVGSVGGMEPSLGHLKPTDDALLNEASRYPRNFKLPIFSVGFGASSPSPPFLGSDGVVLGKVGVISGLVGAMEEARSRNSPREEWLVDLSVHEDRNLSPRASSGEANGPNLAIVPFGGVLESPLVETMALQVEVGGGGGGDGEEEWSSSCLAKFSHCLGMPTVGFEEEILYLLRRMRGRIEKKNQDRENNKTKSFGVKIQ</sequence>
<name>A0A438DWX0_VITVI</name>
<dbReference type="EMBL" id="QGNW01001469">
    <property type="protein sequence ID" value="RVW39887.1"/>
    <property type="molecule type" value="Genomic_DNA"/>
</dbReference>
<feature type="region of interest" description="Disordered" evidence="1">
    <location>
        <begin position="277"/>
        <end position="297"/>
    </location>
</feature>
<dbReference type="InterPro" id="IPR025558">
    <property type="entry name" value="DUF4283"/>
</dbReference>
<evidence type="ECO:0000256" key="1">
    <source>
        <dbReference type="SAM" id="MobiDB-lite"/>
    </source>
</evidence>
<protein>
    <recommendedName>
        <fullName evidence="2">DUF4283 domain-containing protein</fullName>
    </recommendedName>
</protein>
<dbReference type="PANTHER" id="PTHR34427">
    <property type="entry name" value="DUF4283 DOMAIN PROTEIN"/>
    <property type="match status" value="1"/>
</dbReference>
<gene>
    <name evidence="3" type="ORF">CK203_083129</name>
</gene>
<evidence type="ECO:0000313" key="4">
    <source>
        <dbReference type="Proteomes" id="UP000288805"/>
    </source>
</evidence>
<dbReference type="Pfam" id="PF14111">
    <property type="entry name" value="DUF4283"/>
    <property type="match status" value="1"/>
</dbReference>
<comment type="caution">
    <text evidence="3">The sequence shown here is derived from an EMBL/GenBank/DDBJ whole genome shotgun (WGS) entry which is preliminary data.</text>
</comment>
<feature type="domain" description="DUF4283" evidence="2">
    <location>
        <begin position="46"/>
        <end position="132"/>
    </location>
</feature>
<organism evidence="3 4">
    <name type="scientific">Vitis vinifera</name>
    <name type="common">Grape</name>
    <dbReference type="NCBI Taxonomy" id="29760"/>
    <lineage>
        <taxon>Eukaryota</taxon>
        <taxon>Viridiplantae</taxon>
        <taxon>Streptophyta</taxon>
        <taxon>Embryophyta</taxon>
        <taxon>Tracheophyta</taxon>
        <taxon>Spermatophyta</taxon>
        <taxon>Magnoliopsida</taxon>
        <taxon>eudicotyledons</taxon>
        <taxon>Gunneridae</taxon>
        <taxon>Pentapetalae</taxon>
        <taxon>rosids</taxon>
        <taxon>Vitales</taxon>
        <taxon>Vitaceae</taxon>
        <taxon>Viteae</taxon>
        <taxon>Vitis</taxon>
    </lineage>
</organism>